<dbReference type="RefSeq" id="XP_030999848.1">
    <property type="nucleotide sequence ID" value="XM_031136858.1"/>
</dbReference>
<dbReference type="AlphaFoldDB" id="A0A507BDW3"/>
<accession>A0A507BDW3</accession>
<dbReference type="Gene3D" id="3.10.180.10">
    <property type="entry name" value="2,3-Dihydroxybiphenyl 1,2-Dioxygenase, domain 1"/>
    <property type="match status" value="1"/>
</dbReference>
<dbReference type="Proteomes" id="UP000319257">
    <property type="component" value="Unassembled WGS sequence"/>
</dbReference>
<dbReference type="InParanoid" id="A0A507BDW3"/>
<protein>
    <submittedName>
        <fullName evidence="2">Uncharacterized protein</fullName>
    </submittedName>
</protein>
<feature type="region of interest" description="Disordered" evidence="1">
    <location>
        <begin position="495"/>
        <end position="545"/>
    </location>
</feature>
<feature type="region of interest" description="Disordered" evidence="1">
    <location>
        <begin position="346"/>
        <end position="480"/>
    </location>
</feature>
<proteinExistence type="predicted"/>
<dbReference type="PANTHER" id="PTHR35006:SF3">
    <property type="entry name" value="GLYOXALASE FAMILY PROTEIN (AFU_ORTHOLOGUE AFUA_3G06020)"/>
    <property type="match status" value="1"/>
</dbReference>
<sequence>MLPFLEVSHLPSSTSFYSAVTQALGLRYLSAGSEQGIPTVTFGAQTPVFQLREVNAHSSAQPLKHSRIVLSAGSPEVVKEFYSFALRAYPGSSASLSTTGSLADGPHSGLDNGSVVPGGSGAFHLGSDRARVSDLDGNRMEVVYVPPQSYPAEYGGSTVRRTQSTHDEVNRIMDWNYDVAASSPPSRAAESAMALARRPGRHFDDAPGATILRRSVTTTSVLDPKPSPREGSRGLTTAGVVGFLGAAVGVAAGAAVTYSMIKSSDDRGRAGPQDGFEAPTFQRRATFPDPYPDRLNRVVEVERTVEKIRYPDEYTPVAERRPPPTMIARYSQVEPSRYQGVEDLGAAAAADDGRSRHSSVRYRANPSPSVRTRSEAPSGREPLLLTEADHRSYASSKHSAAQPPRSVHSTRRSSYDTAADRESYVSARSRRSSSTVRPPAPTAQTMPPSTAPPRSRAGSRATTATVKVPAASSASMHRPGLDRARSYVSARHVALPPSEASAHRVPLPPSGVGSSHADWDDDAGSVAPSDSISCVGSRRSTRSYR</sequence>
<evidence type="ECO:0000313" key="2">
    <source>
        <dbReference type="EMBL" id="TPX18137.1"/>
    </source>
</evidence>
<organism evidence="2 3">
    <name type="scientific">Thyridium curvatum</name>
    <dbReference type="NCBI Taxonomy" id="1093900"/>
    <lineage>
        <taxon>Eukaryota</taxon>
        <taxon>Fungi</taxon>
        <taxon>Dikarya</taxon>
        <taxon>Ascomycota</taxon>
        <taxon>Pezizomycotina</taxon>
        <taxon>Sordariomycetes</taxon>
        <taxon>Sordariomycetidae</taxon>
        <taxon>Thyridiales</taxon>
        <taxon>Thyridiaceae</taxon>
        <taxon>Thyridium</taxon>
    </lineage>
</organism>
<keyword evidence="3" id="KW-1185">Reference proteome</keyword>
<gene>
    <name evidence="2" type="ORF">E0L32_002646</name>
</gene>
<evidence type="ECO:0000313" key="3">
    <source>
        <dbReference type="Proteomes" id="UP000319257"/>
    </source>
</evidence>
<name>A0A507BDW3_9PEZI</name>
<comment type="caution">
    <text evidence="2">The sequence shown here is derived from an EMBL/GenBank/DDBJ whole genome shotgun (WGS) entry which is preliminary data.</text>
</comment>
<dbReference type="STRING" id="1093900.A0A507BDW3"/>
<dbReference type="EMBL" id="SKBQ01000011">
    <property type="protein sequence ID" value="TPX18137.1"/>
    <property type="molecule type" value="Genomic_DNA"/>
</dbReference>
<dbReference type="OrthoDB" id="10249419at2759"/>
<reference evidence="2 3" key="1">
    <citation type="submission" date="2019-06" db="EMBL/GenBank/DDBJ databases">
        <title>Draft genome sequence of the filamentous fungus Phialemoniopsis curvata isolated from diesel fuel.</title>
        <authorList>
            <person name="Varaljay V.A."/>
            <person name="Lyon W.J."/>
            <person name="Crouch A.L."/>
            <person name="Drake C.E."/>
            <person name="Hollomon J.M."/>
            <person name="Nadeau L.J."/>
            <person name="Nunn H.S."/>
            <person name="Stevenson B.S."/>
            <person name="Bojanowski C.L."/>
            <person name="Crookes-Goodson W.J."/>
        </authorList>
    </citation>
    <scope>NUCLEOTIDE SEQUENCE [LARGE SCALE GENOMIC DNA]</scope>
    <source>
        <strain evidence="2 3">D216</strain>
    </source>
</reference>
<dbReference type="PANTHER" id="PTHR35006">
    <property type="entry name" value="GLYOXALASE FAMILY PROTEIN (AFU_ORTHOLOGUE AFUA_5G14830)"/>
    <property type="match status" value="1"/>
</dbReference>
<evidence type="ECO:0000256" key="1">
    <source>
        <dbReference type="SAM" id="MobiDB-lite"/>
    </source>
</evidence>
<dbReference type="InterPro" id="IPR029068">
    <property type="entry name" value="Glyas_Bleomycin-R_OHBP_Dase"/>
</dbReference>
<dbReference type="GeneID" id="41970093"/>